<gene>
    <name evidence="1" type="ORF">Enr13x_18760</name>
</gene>
<evidence type="ECO:0000313" key="1">
    <source>
        <dbReference type="EMBL" id="QDV42033.1"/>
    </source>
</evidence>
<dbReference type="KEGG" id="snep:Enr13x_18760"/>
<accession>A0A518HME7</accession>
<organism evidence="1 2">
    <name type="scientific">Stieleria neptunia</name>
    <dbReference type="NCBI Taxonomy" id="2527979"/>
    <lineage>
        <taxon>Bacteria</taxon>
        <taxon>Pseudomonadati</taxon>
        <taxon>Planctomycetota</taxon>
        <taxon>Planctomycetia</taxon>
        <taxon>Pirellulales</taxon>
        <taxon>Pirellulaceae</taxon>
        <taxon>Stieleria</taxon>
    </lineage>
</organism>
<reference evidence="1 2" key="1">
    <citation type="submission" date="2019-03" db="EMBL/GenBank/DDBJ databases">
        <title>Deep-cultivation of Planctomycetes and their phenomic and genomic characterization uncovers novel biology.</title>
        <authorList>
            <person name="Wiegand S."/>
            <person name="Jogler M."/>
            <person name="Boedeker C."/>
            <person name="Pinto D."/>
            <person name="Vollmers J."/>
            <person name="Rivas-Marin E."/>
            <person name="Kohn T."/>
            <person name="Peeters S.H."/>
            <person name="Heuer A."/>
            <person name="Rast P."/>
            <person name="Oberbeckmann S."/>
            <person name="Bunk B."/>
            <person name="Jeske O."/>
            <person name="Meyerdierks A."/>
            <person name="Storesund J.E."/>
            <person name="Kallscheuer N."/>
            <person name="Luecker S."/>
            <person name="Lage O.M."/>
            <person name="Pohl T."/>
            <person name="Merkel B.J."/>
            <person name="Hornburger P."/>
            <person name="Mueller R.-W."/>
            <person name="Bruemmer F."/>
            <person name="Labrenz M."/>
            <person name="Spormann A.M."/>
            <person name="Op den Camp H."/>
            <person name="Overmann J."/>
            <person name="Amann R."/>
            <person name="Jetten M.S.M."/>
            <person name="Mascher T."/>
            <person name="Medema M.H."/>
            <person name="Devos D.P."/>
            <person name="Kaster A.-K."/>
            <person name="Ovreas L."/>
            <person name="Rohde M."/>
            <person name="Galperin M.Y."/>
            <person name="Jogler C."/>
        </authorList>
    </citation>
    <scope>NUCLEOTIDE SEQUENCE [LARGE SCALE GENOMIC DNA]</scope>
    <source>
        <strain evidence="1 2">Enr13</strain>
    </source>
</reference>
<name>A0A518HME7_9BACT</name>
<dbReference type="AlphaFoldDB" id="A0A518HME7"/>
<dbReference type="EMBL" id="CP037423">
    <property type="protein sequence ID" value="QDV42033.1"/>
    <property type="molecule type" value="Genomic_DNA"/>
</dbReference>
<protein>
    <submittedName>
        <fullName evidence="1">Uncharacterized protein</fullName>
    </submittedName>
</protein>
<dbReference type="Proteomes" id="UP000319004">
    <property type="component" value="Chromosome"/>
</dbReference>
<evidence type="ECO:0000313" key="2">
    <source>
        <dbReference type="Proteomes" id="UP000319004"/>
    </source>
</evidence>
<sequence>MIDPPDPVLSLYGIRAGGPWIIVHGLRLVQFDHHSEWKYDLHWTGSGWSKPDADDAYVFEYEKNAQFHIDENRDELIRSIPRSFE</sequence>
<proteinExistence type="predicted"/>
<keyword evidence="2" id="KW-1185">Reference proteome</keyword>